<comment type="caution">
    <text evidence="4">The sequence shown here is derived from an EMBL/GenBank/DDBJ whole genome shotgun (WGS) entry which is preliminary data.</text>
</comment>
<dbReference type="InterPro" id="IPR004216">
    <property type="entry name" value="Fuc/Ara_isomerase_C"/>
</dbReference>
<organism evidence="4">
    <name type="scientific">Ignisphaera aggregans</name>
    <dbReference type="NCBI Taxonomy" id="334771"/>
    <lineage>
        <taxon>Archaea</taxon>
        <taxon>Thermoproteota</taxon>
        <taxon>Thermoprotei</taxon>
        <taxon>Desulfurococcales</taxon>
        <taxon>Desulfurococcaceae</taxon>
        <taxon>Ignisphaera</taxon>
    </lineage>
</organism>
<keyword evidence="2" id="KW-0119">Carbohydrate metabolism</keyword>
<dbReference type="PANTHER" id="PTHR36120">
    <property type="entry name" value="FUCOSE ISOMERASE"/>
    <property type="match status" value="1"/>
</dbReference>
<evidence type="ECO:0000256" key="1">
    <source>
        <dbReference type="ARBA" id="ARBA00023235"/>
    </source>
</evidence>
<dbReference type="InterPro" id="IPR015888">
    <property type="entry name" value="Fuc_isomerase_C"/>
</dbReference>
<keyword evidence="1" id="KW-0413">Isomerase</keyword>
<gene>
    <name evidence="4" type="ORF">ENM84_07455</name>
</gene>
<dbReference type="CDD" id="cd00578">
    <property type="entry name" value="L-fuc_L-ara-isomerases"/>
    <property type="match status" value="1"/>
</dbReference>
<evidence type="ECO:0000313" key="4">
    <source>
        <dbReference type="EMBL" id="HHP82484.1"/>
    </source>
</evidence>
<dbReference type="GO" id="GO:0006004">
    <property type="term" value="P:fucose metabolic process"/>
    <property type="evidence" value="ECO:0007669"/>
    <property type="project" value="InterPro"/>
</dbReference>
<name>A0A7C5XL31_9CREN</name>
<dbReference type="EMBL" id="DRZI01000321">
    <property type="protein sequence ID" value="HHP82484.1"/>
    <property type="molecule type" value="Genomic_DNA"/>
</dbReference>
<protein>
    <recommendedName>
        <fullName evidence="3">L-fucose isomerase C-terminal domain-containing protein</fullName>
    </recommendedName>
</protein>
<dbReference type="GO" id="GO:0005737">
    <property type="term" value="C:cytoplasm"/>
    <property type="evidence" value="ECO:0007669"/>
    <property type="project" value="InterPro"/>
</dbReference>
<feature type="domain" description="L-fucose isomerase C-terminal" evidence="3">
    <location>
        <begin position="343"/>
        <end position="464"/>
    </location>
</feature>
<dbReference type="GO" id="GO:0008736">
    <property type="term" value="F:L-fucose isomerase activity"/>
    <property type="evidence" value="ECO:0007669"/>
    <property type="project" value="InterPro"/>
</dbReference>
<evidence type="ECO:0000256" key="2">
    <source>
        <dbReference type="ARBA" id="ARBA00023277"/>
    </source>
</evidence>
<proteinExistence type="predicted"/>
<dbReference type="SUPFAM" id="SSF50443">
    <property type="entry name" value="FucI/AraA C-terminal domain-like"/>
    <property type="match status" value="1"/>
</dbReference>
<accession>A0A7C5XL31</accession>
<dbReference type="Pfam" id="PF02952">
    <property type="entry name" value="Fucose_iso_C"/>
    <property type="match status" value="1"/>
</dbReference>
<dbReference type="SUPFAM" id="SSF53743">
    <property type="entry name" value="FucI/AraA N-terminal and middle domains"/>
    <property type="match status" value="1"/>
</dbReference>
<reference evidence="4" key="1">
    <citation type="journal article" date="2020" name="mSystems">
        <title>Genome- and Community-Level Interaction Insights into Carbon Utilization and Element Cycling Functions of Hydrothermarchaeota in Hydrothermal Sediment.</title>
        <authorList>
            <person name="Zhou Z."/>
            <person name="Liu Y."/>
            <person name="Xu W."/>
            <person name="Pan J."/>
            <person name="Luo Z.H."/>
            <person name="Li M."/>
        </authorList>
    </citation>
    <scope>NUCLEOTIDE SEQUENCE [LARGE SCALE GENOMIC DNA]</scope>
    <source>
        <strain evidence="4">SpSt-1121</strain>
    </source>
</reference>
<evidence type="ECO:0000259" key="3">
    <source>
        <dbReference type="Pfam" id="PF02952"/>
    </source>
</evidence>
<sequence>MLGNRIVIGFVPLHRYPFDEKWALELKKRFVDVIEKEFKNVELVYPSENDTKLGLVTDDSDAYRVVELFRNRGVDGIFIATLTFGDELAGALVAEHFRKTPIMVVATKEPQILPGGFRRSDSFCGTLSLASALYRRKIPFIFGGIVFPEDEEFKKQFNNFIRTASIVRNFIGARIGLIGPRPTRFETVTFNEAKMAEKFNQRVVHVTLLEVIEEARKLRDDDPAVSRIVEEMKKQIDVSRTPQEALYKQAKLEVVLRNIVEREKLSGLGFRCWTEIQKYYGISPCYVLARLTDSGIVSSCEVDIYGALTMLIQYTASLGTTPPHFIDWTIRHPEKPNVFLAWHCGNAPPSLMQPGCILSYHSIMYRDVGVERSYGTVEGELKPGIVTISRLVEYDGEFKMFITRGRIVDVEPRVRGSWTWVEVEDLDKVYRTLIEEGFVHHASMIHGDYVDAIVNACKLLGIKTIVV</sequence>
<dbReference type="PANTHER" id="PTHR36120:SF1">
    <property type="entry name" value="L-FUCOSE ISOMERASE C-TERMINAL DOMAIN-CONTAINING PROTEIN"/>
    <property type="match status" value="1"/>
</dbReference>
<dbReference type="AlphaFoldDB" id="A0A7C5XL31"/>
<dbReference type="InterPro" id="IPR009015">
    <property type="entry name" value="Fucose_isomerase_N/cen_sf"/>
</dbReference>